<reference evidence="2 3" key="1">
    <citation type="submission" date="2016-10" db="EMBL/GenBank/DDBJ databases">
        <authorList>
            <person name="de Groot N.N."/>
        </authorList>
    </citation>
    <scope>NUCLEOTIDE SEQUENCE [LARGE SCALE GENOMIC DNA]</scope>
    <source>
        <strain evidence="2 3">CGMCC 1.3702</strain>
    </source>
</reference>
<feature type="transmembrane region" description="Helical" evidence="1">
    <location>
        <begin position="132"/>
        <end position="154"/>
    </location>
</feature>
<feature type="transmembrane region" description="Helical" evidence="1">
    <location>
        <begin position="102"/>
        <end position="120"/>
    </location>
</feature>
<accession>A0A1I0YLQ2</accession>
<evidence type="ECO:0000313" key="3">
    <source>
        <dbReference type="Proteomes" id="UP000198642"/>
    </source>
</evidence>
<keyword evidence="3" id="KW-1185">Reference proteome</keyword>
<name>A0A1I0YLQ2_9BACI</name>
<keyword evidence="1" id="KW-0472">Membrane</keyword>
<keyword evidence="1" id="KW-1133">Transmembrane helix</keyword>
<dbReference type="EMBL" id="FOJW01000008">
    <property type="protein sequence ID" value="SFB14264.1"/>
    <property type="molecule type" value="Genomic_DNA"/>
</dbReference>
<evidence type="ECO:0000256" key="1">
    <source>
        <dbReference type="SAM" id="Phobius"/>
    </source>
</evidence>
<dbReference type="STRING" id="237679.SAMN04488072_10824"/>
<feature type="transmembrane region" description="Helical" evidence="1">
    <location>
        <begin position="36"/>
        <end position="60"/>
    </location>
</feature>
<protein>
    <submittedName>
        <fullName evidence="2">Uncharacterized protein</fullName>
    </submittedName>
</protein>
<keyword evidence="1" id="KW-0812">Transmembrane</keyword>
<feature type="transmembrane region" description="Helical" evidence="1">
    <location>
        <begin position="72"/>
        <end position="90"/>
    </location>
</feature>
<dbReference type="OrthoDB" id="1681794at2"/>
<gene>
    <name evidence="2" type="ORF">SAMN04488072_10824</name>
</gene>
<proteinExistence type="predicted"/>
<organism evidence="2 3">
    <name type="scientific">Lentibacillus halodurans</name>
    <dbReference type="NCBI Taxonomy" id="237679"/>
    <lineage>
        <taxon>Bacteria</taxon>
        <taxon>Bacillati</taxon>
        <taxon>Bacillota</taxon>
        <taxon>Bacilli</taxon>
        <taxon>Bacillales</taxon>
        <taxon>Bacillaceae</taxon>
        <taxon>Lentibacillus</taxon>
    </lineage>
</organism>
<dbReference type="AlphaFoldDB" id="A0A1I0YLQ2"/>
<dbReference type="RefSeq" id="WP_090237658.1">
    <property type="nucleotide sequence ID" value="NZ_FOJW01000008.1"/>
</dbReference>
<sequence>MAKQYGKNRNKLEMLLWSIALPGFGQLLNHKYFKGFLLIALEFIINVFGKFNEVIILSFHGEIQEAINQTNYGWLMFYPCLYFYAMWDAYKDAEGESKPYAFVPFVFSAYFVTLGLIFSPNFTLFGQLIGPMWLPMLGGLPVGLIVGGIIRWLLLKRLKKNNIINT</sequence>
<dbReference type="Proteomes" id="UP000198642">
    <property type="component" value="Unassembled WGS sequence"/>
</dbReference>
<evidence type="ECO:0000313" key="2">
    <source>
        <dbReference type="EMBL" id="SFB14264.1"/>
    </source>
</evidence>